<dbReference type="Proteomes" id="UP000240912">
    <property type="component" value="Unassembled WGS sequence"/>
</dbReference>
<keyword evidence="8" id="KW-1185">Reference proteome</keyword>
<dbReference type="PANTHER" id="PTHR43547">
    <property type="entry name" value="TWO-COMPONENT HISTIDINE KINASE"/>
    <property type="match status" value="1"/>
</dbReference>
<dbReference type="Gene3D" id="3.30.565.10">
    <property type="entry name" value="Histidine kinase-like ATPase, C-terminal domain"/>
    <property type="match status" value="1"/>
</dbReference>
<comment type="catalytic activity">
    <reaction evidence="1">
        <text>ATP + protein L-histidine = ADP + protein N-phospho-L-histidine.</text>
        <dbReference type="EC" id="2.7.13.3"/>
    </reaction>
</comment>
<evidence type="ECO:0000256" key="4">
    <source>
        <dbReference type="ARBA" id="ARBA00022679"/>
    </source>
</evidence>
<dbReference type="SUPFAM" id="SSF55785">
    <property type="entry name" value="PYP-like sensor domain (PAS domain)"/>
    <property type="match status" value="1"/>
</dbReference>
<evidence type="ECO:0000256" key="3">
    <source>
        <dbReference type="ARBA" id="ARBA00022553"/>
    </source>
</evidence>
<dbReference type="Pfam" id="PF02518">
    <property type="entry name" value="HATPase_c"/>
    <property type="match status" value="1"/>
</dbReference>
<dbReference type="InterPro" id="IPR004358">
    <property type="entry name" value="Sig_transdc_His_kin-like_C"/>
</dbReference>
<dbReference type="InterPro" id="IPR003661">
    <property type="entry name" value="HisK_dim/P_dom"/>
</dbReference>
<dbReference type="EC" id="2.7.13.3" evidence="2"/>
<dbReference type="PROSITE" id="PS50109">
    <property type="entry name" value="HIS_KIN"/>
    <property type="match status" value="1"/>
</dbReference>
<keyword evidence="3" id="KW-0597">Phosphoprotein</keyword>
<accession>A0A2T3HJ98</accession>
<dbReference type="InterPro" id="IPR035965">
    <property type="entry name" value="PAS-like_dom_sf"/>
</dbReference>
<dbReference type="InterPro" id="IPR003594">
    <property type="entry name" value="HATPase_dom"/>
</dbReference>
<keyword evidence="5" id="KW-0418">Kinase</keyword>
<evidence type="ECO:0000259" key="6">
    <source>
        <dbReference type="PROSITE" id="PS50109"/>
    </source>
</evidence>
<comment type="caution">
    <text evidence="7">The sequence shown here is derived from an EMBL/GenBank/DDBJ whole genome shotgun (WGS) entry which is preliminary data.</text>
</comment>
<reference evidence="7 8" key="1">
    <citation type="submission" date="2018-03" db="EMBL/GenBank/DDBJ databases">
        <authorList>
            <person name="Keele B.F."/>
        </authorList>
    </citation>
    <scope>NUCLEOTIDE SEQUENCE [LARGE SCALE GENOMIC DNA]</scope>
    <source>
        <strain evidence="7 8">YL28-9</strain>
    </source>
</reference>
<dbReference type="Gene3D" id="1.10.287.130">
    <property type="match status" value="1"/>
</dbReference>
<proteinExistence type="predicted"/>
<name>A0A2T3HJ98_9SPHI</name>
<dbReference type="PRINTS" id="PR00344">
    <property type="entry name" value="BCTRLSENSOR"/>
</dbReference>
<dbReference type="GO" id="GO:0000155">
    <property type="term" value="F:phosphorelay sensor kinase activity"/>
    <property type="evidence" value="ECO:0007669"/>
    <property type="project" value="InterPro"/>
</dbReference>
<keyword evidence="4" id="KW-0808">Transferase</keyword>
<feature type="domain" description="Histidine kinase" evidence="6">
    <location>
        <begin position="155"/>
        <end position="371"/>
    </location>
</feature>
<dbReference type="FunFam" id="3.30.565.10:FF:000006">
    <property type="entry name" value="Sensor histidine kinase WalK"/>
    <property type="match status" value="1"/>
</dbReference>
<dbReference type="Gene3D" id="3.30.450.20">
    <property type="entry name" value="PAS domain"/>
    <property type="match status" value="1"/>
</dbReference>
<dbReference type="SUPFAM" id="SSF55874">
    <property type="entry name" value="ATPase domain of HSP90 chaperone/DNA topoisomerase II/histidine kinase"/>
    <property type="match status" value="1"/>
</dbReference>
<dbReference type="PANTHER" id="PTHR43547:SF2">
    <property type="entry name" value="HYBRID SIGNAL TRANSDUCTION HISTIDINE KINASE C"/>
    <property type="match status" value="1"/>
</dbReference>
<evidence type="ECO:0000313" key="8">
    <source>
        <dbReference type="Proteomes" id="UP000240912"/>
    </source>
</evidence>
<dbReference type="SMART" id="SM00387">
    <property type="entry name" value="HATPase_c"/>
    <property type="match status" value="1"/>
</dbReference>
<gene>
    <name evidence="7" type="ORF">C7T94_07575</name>
</gene>
<evidence type="ECO:0000256" key="5">
    <source>
        <dbReference type="ARBA" id="ARBA00022777"/>
    </source>
</evidence>
<dbReference type="InterPro" id="IPR036890">
    <property type="entry name" value="HATPase_C_sf"/>
</dbReference>
<dbReference type="EMBL" id="PYLS01000005">
    <property type="protein sequence ID" value="PST82526.1"/>
    <property type="molecule type" value="Genomic_DNA"/>
</dbReference>
<evidence type="ECO:0000256" key="2">
    <source>
        <dbReference type="ARBA" id="ARBA00012438"/>
    </source>
</evidence>
<dbReference type="InterPro" id="IPR036097">
    <property type="entry name" value="HisK_dim/P_sf"/>
</dbReference>
<organism evidence="7 8">
    <name type="scientific">Pedobacter yulinensis</name>
    <dbReference type="NCBI Taxonomy" id="2126353"/>
    <lineage>
        <taxon>Bacteria</taxon>
        <taxon>Pseudomonadati</taxon>
        <taxon>Bacteroidota</taxon>
        <taxon>Sphingobacteriia</taxon>
        <taxon>Sphingobacteriales</taxon>
        <taxon>Sphingobacteriaceae</taxon>
        <taxon>Pedobacter</taxon>
    </lineage>
</organism>
<evidence type="ECO:0000256" key="1">
    <source>
        <dbReference type="ARBA" id="ARBA00000085"/>
    </source>
</evidence>
<dbReference type="InterPro" id="IPR005467">
    <property type="entry name" value="His_kinase_dom"/>
</dbReference>
<protein>
    <recommendedName>
        <fullName evidence="2">histidine kinase</fullName>
        <ecNumber evidence="2">2.7.13.3</ecNumber>
    </recommendedName>
</protein>
<dbReference type="AlphaFoldDB" id="A0A2T3HJ98"/>
<evidence type="ECO:0000313" key="7">
    <source>
        <dbReference type="EMBL" id="PST82526.1"/>
    </source>
</evidence>
<sequence>MLHHPAALPVASFMHVKTDHMEKELTSSPSIGKLLNVHFVYNLDTRTWAYTDGRLTEITGVLPAEAPQLLKMIEPDDQVMVHMAYKQLQENKLLSPLRLRVKGRDGYHWIELSAIQLELSGTNCLIGTVYDITADMEHEAELAKYANKKNSILHMLSHDLRGPLSVAGSLAKSLRKDFADEAAQQKIEAISGMISQAIDLIVDLTKREFLDTTEVALVIKPTNLAEALAQYIAECRLSATLAERHFHFHSETDHLMVAIDEPKFMQVMNNLVSNALKFTHPGGNIRITLGQDGDWVIVTVSDDGIGIPEDLQPFVFERYSRARREGIQGEPTEGVGLSIVHAILAWHGAEISCKSKEGKGTTFIIRLPGFRQT</sequence>
<dbReference type="CDD" id="cd00082">
    <property type="entry name" value="HisKA"/>
    <property type="match status" value="1"/>
</dbReference>
<dbReference type="SUPFAM" id="SSF47384">
    <property type="entry name" value="Homodimeric domain of signal transducing histidine kinase"/>
    <property type="match status" value="1"/>
</dbReference>
<dbReference type="CDD" id="cd00075">
    <property type="entry name" value="HATPase"/>
    <property type="match status" value="1"/>
</dbReference>